<dbReference type="Proteomes" id="UP000644693">
    <property type="component" value="Unassembled WGS sequence"/>
</dbReference>
<dbReference type="Gene3D" id="3.40.30.10">
    <property type="entry name" value="Glutaredoxin"/>
    <property type="match status" value="1"/>
</dbReference>
<gene>
    <name evidence="4" type="ORF">GCM10007053_14680</name>
</gene>
<keyword evidence="5" id="KW-1185">Reference proteome</keyword>
<dbReference type="GO" id="GO:0004364">
    <property type="term" value="F:glutathione transferase activity"/>
    <property type="evidence" value="ECO:0007669"/>
    <property type="project" value="TreeGrafter"/>
</dbReference>
<accession>A0A918XH51</accession>
<feature type="domain" description="DSBA-like thioredoxin" evidence="3">
    <location>
        <begin position="4"/>
        <end position="195"/>
    </location>
</feature>
<sequence length="196" mass="21523">MQKTLDFYFDFGSPTAYLAHCRLQQLSEQYGLVVNYRPMLLGGVFKATDNMSPVAIPAKGKYMNEYDLPRFAKRYGVALNFNPFFPINTLQLMRGAIAAQAAGCLAHYVNAVYPAMWVDQKNMGDPDVMRKVLDSAGLDAEGLMAACADPEVKAALIAGTEEAVAKGAFGAPTMYMDGEMYFGQDRLDFVEEALQA</sequence>
<dbReference type="PANTHER" id="PTHR42943:SF2">
    <property type="entry name" value="GLUTATHIONE S-TRANSFERASE KAPPA 1"/>
    <property type="match status" value="1"/>
</dbReference>
<dbReference type="InterPro" id="IPR036249">
    <property type="entry name" value="Thioredoxin-like_sf"/>
</dbReference>
<keyword evidence="1 4" id="KW-0413">Isomerase</keyword>
<dbReference type="RefSeq" id="WP_189476731.1">
    <property type="nucleotide sequence ID" value="NZ_BMYM01000001.1"/>
</dbReference>
<proteinExistence type="inferred from homology"/>
<evidence type="ECO:0000313" key="5">
    <source>
        <dbReference type="Proteomes" id="UP000644693"/>
    </source>
</evidence>
<dbReference type="InterPro" id="IPR001853">
    <property type="entry name" value="DSBA-like_thioredoxin_dom"/>
</dbReference>
<evidence type="ECO:0000259" key="3">
    <source>
        <dbReference type="Pfam" id="PF01323"/>
    </source>
</evidence>
<dbReference type="EMBL" id="BMYM01000001">
    <property type="protein sequence ID" value="GHD31530.1"/>
    <property type="molecule type" value="Genomic_DNA"/>
</dbReference>
<dbReference type="EC" id="5.99.1.4" evidence="1"/>
<dbReference type="GO" id="GO:0018845">
    <property type="term" value="F:2-hydroxychromene-2-carboxylate isomerase activity"/>
    <property type="evidence" value="ECO:0007669"/>
    <property type="project" value="UniProtKB-UniRule"/>
</dbReference>
<organism evidence="4 5">
    <name type="scientific">Parahalioglobus pacificus</name>
    <dbReference type="NCBI Taxonomy" id="930806"/>
    <lineage>
        <taxon>Bacteria</taxon>
        <taxon>Pseudomonadati</taxon>
        <taxon>Pseudomonadota</taxon>
        <taxon>Gammaproteobacteria</taxon>
        <taxon>Cellvibrionales</taxon>
        <taxon>Halieaceae</taxon>
        <taxon>Parahalioglobus</taxon>
    </lineage>
</organism>
<comment type="caution">
    <text evidence="4">The sequence shown here is derived from an EMBL/GenBank/DDBJ whole genome shotgun (WGS) entry which is preliminary data.</text>
</comment>
<dbReference type="SUPFAM" id="SSF52833">
    <property type="entry name" value="Thioredoxin-like"/>
    <property type="match status" value="1"/>
</dbReference>
<evidence type="ECO:0000313" key="4">
    <source>
        <dbReference type="EMBL" id="GHD31530.1"/>
    </source>
</evidence>
<feature type="active site" description="Nucleophile" evidence="2">
    <location>
        <position position="13"/>
    </location>
</feature>
<evidence type="ECO:0000256" key="2">
    <source>
        <dbReference type="PIRSR" id="PIRSR006386-1"/>
    </source>
</evidence>
<dbReference type="GO" id="GO:1901170">
    <property type="term" value="P:naphthalene catabolic process"/>
    <property type="evidence" value="ECO:0007669"/>
    <property type="project" value="InterPro"/>
</dbReference>
<dbReference type="Pfam" id="PF01323">
    <property type="entry name" value="DSBA"/>
    <property type="match status" value="1"/>
</dbReference>
<protein>
    <recommendedName>
        <fullName evidence="1">2-hydroxychromene-2-carboxylate isomerase</fullName>
        <ecNumber evidence="1">5.99.1.4</ecNumber>
    </recommendedName>
</protein>
<dbReference type="InterPro" id="IPR044087">
    <property type="entry name" value="NahD-like"/>
</dbReference>
<dbReference type="InterPro" id="IPR014440">
    <property type="entry name" value="HCCAis_GSTk"/>
</dbReference>
<dbReference type="AlphaFoldDB" id="A0A918XH51"/>
<dbReference type="PIRSF" id="PIRSF006386">
    <property type="entry name" value="HCCAis_GSTk"/>
    <property type="match status" value="1"/>
</dbReference>
<reference evidence="4" key="1">
    <citation type="journal article" date="2014" name="Int. J. Syst. Evol. Microbiol.">
        <title>Complete genome sequence of Corynebacterium casei LMG S-19264T (=DSM 44701T), isolated from a smear-ripened cheese.</title>
        <authorList>
            <consortium name="US DOE Joint Genome Institute (JGI-PGF)"/>
            <person name="Walter F."/>
            <person name="Albersmeier A."/>
            <person name="Kalinowski J."/>
            <person name="Ruckert C."/>
        </authorList>
    </citation>
    <scope>NUCLEOTIDE SEQUENCE</scope>
    <source>
        <strain evidence="4">KCTC 23430</strain>
    </source>
</reference>
<dbReference type="GO" id="GO:0004602">
    <property type="term" value="F:glutathione peroxidase activity"/>
    <property type="evidence" value="ECO:0007669"/>
    <property type="project" value="TreeGrafter"/>
</dbReference>
<reference evidence="4" key="2">
    <citation type="submission" date="2020-09" db="EMBL/GenBank/DDBJ databases">
        <authorList>
            <person name="Sun Q."/>
            <person name="Kim S."/>
        </authorList>
    </citation>
    <scope>NUCLEOTIDE SEQUENCE</scope>
    <source>
        <strain evidence="4">KCTC 23430</strain>
    </source>
</reference>
<evidence type="ECO:0000256" key="1">
    <source>
        <dbReference type="PIRNR" id="PIRNR006386"/>
    </source>
</evidence>
<dbReference type="GO" id="GO:0006749">
    <property type="term" value="P:glutathione metabolic process"/>
    <property type="evidence" value="ECO:0007669"/>
    <property type="project" value="TreeGrafter"/>
</dbReference>
<dbReference type="PANTHER" id="PTHR42943">
    <property type="entry name" value="GLUTATHIONE S-TRANSFERASE KAPPA"/>
    <property type="match status" value="1"/>
</dbReference>
<comment type="similarity">
    <text evidence="1">Belongs to the GST superfamily. NadH family.</text>
</comment>
<comment type="catalytic activity">
    <reaction evidence="1">
        <text>2-hydroxychromene-2-carboxylate = (3E)-4-(2-hydroxyphenyl)-2-oxobut-3-enoate</text>
        <dbReference type="Rhea" id="RHEA:27401"/>
        <dbReference type="ChEBI" id="CHEBI:59350"/>
        <dbReference type="ChEBI" id="CHEBI:59353"/>
        <dbReference type="EC" id="5.99.1.4"/>
    </reaction>
</comment>
<dbReference type="CDD" id="cd03022">
    <property type="entry name" value="DsbA_HCCA_Iso"/>
    <property type="match status" value="1"/>
</dbReference>
<name>A0A918XH51_9GAMM</name>
<dbReference type="InterPro" id="IPR051924">
    <property type="entry name" value="GST_Kappa/NadH"/>
</dbReference>